<keyword evidence="3" id="KW-1185">Reference proteome</keyword>
<evidence type="ECO:0000313" key="3">
    <source>
        <dbReference type="Proteomes" id="UP000600918"/>
    </source>
</evidence>
<protein>
    <submittedName>
        <fullName evidence="2">Uncharacterized protein</fullName>
    </submittedName>
</protein>
<proteinExistence type="predicted"/>
<gene>
    <name evidence="2" type="ORF">H0235_003674</name>
</gene>
<feature type="region of interest" description="Disordered" evidence="1">
    <location>
        <begin position="37"/>
        <end position="62"/>
    </location>
</feature>
<evidence type="ECO:0000256" key="1">
    <source>
        <dbReference type="SAM" id="MobiDB-lite"/>
    </source>
</evidence>
<comment type="caution">
    <text evidence="2">The sequence shown here is derived from an EMBL/GenBank/DDBJ whole genome shotgun (WGS) entry which is preliminary data.</text>
</comment>
<sequence length="77" mass="8000">MGDETTKLEILWGMEKEKDGDGNSCTATVVGITAHGGGCGGDGGDVESQQDGSQGTRPKNFAQTRLEDFTTFGCGIK</sequence>
<accession>A0A834PCM8</accession>
<dbReference type="Proteomes" id="UP000600918">
    <property type="component" value="Unassembled WGS sequence"/>
</dbReference>
<feature type="compositionally biased region" description="Polar residues" evidence="1">
    <location>
        <begin position="47"/>
        <end position="62"/>
    </location>
</feature>
<name>A0A834PCM8_VESPE</name>
<reference evidence="2" key="1">
    <citation type="journal article" date="2020" name="G3 (Bethesda)">
        <title>High-Quality Assemblies for Three Invasive Social Wasps from the &lt;i&gt;Vespula&lt;/i&gt; Genus.</title>
        <authorList>
            <person name="Harrop T.W.R."/>
            <person name="Guhlin J."/>
            <person name="McLaughlin G.M."/>
            <person name="Permina E."/>
            <person name="Stockwell P."/>
            <person name="Gilligan J."/>
            <person name="Le Lec M.F."/>
            <person name="Gruber M.A.M."/>
            <person name="Quinn O."/>
            <person name="Lovegrove M."/>
            <person name="Duncan E.J."/>
            <person name="Remnant E.J."/>
            <person name="Van Eeckhoven J."/>
            <person name="Graham B."/>
            <person name="Knapp R.A."/>
            <person name="Langford K.W."/>
            <person name="Kronenberg Z."/>
            <person name="Press M.O."/>
            <person name="Eacker S.M."/>
            <person name="Wilson-Rankin E.E."/>
            <person name="Purcell J."/>
            <person name="Lester P.J."/>
            <person name="Dearden P.K."/>
        </authorList>
    </citation>
    <scope>NUCLEOTIDE SEQUENCE</scope>
    <source>
        <strain evidence="2">Volc-1</strain>
    </source>
</reference>
<dbReference type="EMBL" id="JACSDY010000002">
    <property type="protein sequence ID" value="KAF7435483.1"/>
    <property type="molecule type" value="Genomic_DNA"/>
</dbReference>
<dbReference type="AlphaFoldDB" id="A0A834PCM8"/>
<evidence type="ECO:0000313" key="2">
    <source>
        <dbReference type="EMBL" id="KAF7435483.1"/>
    </source>
</evidence>
<organism evidence="2 3">
    <name type="scientific">Vespula pensylvanica</name>
    <name type="common">Western yellow jacket</name>
    <name type="synonym">Wasp</name>
    <dbReference type="NCBI Taxonomy" id="30213"/>
    <lineage>
        <taxon>Eukaryota</taxon>
        <taxon>Metazoa</taxon>
        <taxon>Ecdysozoa</taxon>
        <taxon>Arthropoda</taxon>
        <taxon>Hexapoda</taxon>
        <taxon>Insecta</taxon>
        <taxon>Pterygota</taxon>
        <taxon>Neoptera</taxon>
        <taxon>Endopterygota</taxon>
        <taxon>Hymenoptera</taxon>
        <taxon>Apocrita</taxon>
        <taxon>Aculeata</taxon>
        <taxon>Vespoidea</taxon>
        <taxon>Vespidae</taxon>
        <taxon>Vespinae</taxon>
        <taxon>Vespula</taxon>
    </lineage>
</organism>